<dbReference type="Proteomes" id="UP000070617">
    <property type="component" value="Unassembled WGS sequence"/>
</dbReference>
<dbReference type="SUPFAM" id="SSF46955">
    <property type="entry name" value="Putative DNA-binding domain"/>
    <property type="match status" value="1"/>
</dbReference>
<comment type="caution">
    <text evidence="2">The sequence shown here is derived from an EMBL/GenBank/DDBJ whole genome shotgun (WGS) entry which is preliminary data.</text>
</comment>
<sequence length="90" mass="10435">MCYNKKKSKEEDMAKYISVAQAANRLKVSVDTIYNYCKNGTLGGQYIFCQQKGTWKVDLESLELLEKESCFKSKLQLKKDTNQYSLFLES</sequence>
<proteinExistence type="predicted"/>
<dbReference type="EMBL" id="LRPX01000059">
    <property type="protein sequence ID" value="KXA13781.1"/>
    <property type="molecule type" value="Genomic_DNA"/>
</dbReference>
<reference evidence="3" key="1">
    <citation type="submission" date="2016-01" db="EMBL/GenBank/DDBJ databases">
        <authorList>
            <person name="Mitreva M."/>
            <person name="Pepin K.H."/>
            <person name="Mihindukulasuriya K.A."/>
            <person name="Fulton R."/>
            <person name="Fronick C."/>
            <person name="O'Laughlin M."/>
            <person name="Miner T."/>
            <person name="Herter B."/>
            <person name="Rosa B.A."/>
            <person name="Cordes M."/>
            <person name="Tomlinson C."/>
            <person name="Wollam A."/>
            <person name="Palsikar V.B."/>
            <person name="Mardis E.R."/>
            <person name="Wilson R.K."/>
        </authorList>
    </citation>
    <scope>NUCLEOTIDE SEQUENCE [LARGE SCALE GENOMIC DNA]</scope>
    <source>
        <strain evidence="3">CMW8396</strain>
    </source>
</reference>
<accession>A0A133NBW2</accession>
<keyword evidence="3" id="KW-1185">Reference proteome</keyword>
<dbReference type="STRING" id="134605.HMPREF3206_01221"/>
<protein>
    <recommendedName>
        <fullName evidence="1">Helix-turn-helix domain-containing protein</fullName>
    </recommendedName>
</protein>
<name>A0A133NBW2_9FUSO</name>
<evidence type="ECO:0000313" key="3">
    <source>
        <dbReference type="Proteomes" id="UP000070617"/>
    </source>
</evidence>
<evidence type="ECO:0000259" key="1">
    <source>
        <dbReference type="Pfam" id="PF12728"/>
    </source>
</evidence>
<dbReference type="AlphaFoldDB" id="A0A133NBW2"/>
<gene>
    <name evidence="2" type="ORF">HMPREF3206_01221</name>
</gene>
<feature type="domain" description="Helix-turn-helix" evidence="1">
    <location>
        <begin position="16"/>
        <end position="63"/>
    </location>
</feature>
<organism evidence="2 3">
    <name type="scientific">Fusobacterium equinum</name>
    <dbReference type="NCBI Taxonomy" id="134605"/>
    <lineage>
        <taxon>Bacteria</taxon>
        <taxon>Fusobacteriati</taxon>
        <taxon>Fusobacteriota</taxon>
        <taxon>Fusobacteriia</taxon>
        <taxon>Fusobacteriales</taxon>
        <taxon>Fusobacteriaceae</taxon>
        <taxon>Fusobacterium</taxon>
    </lineage>
</organism>
<dbReference type="InterPro" id="IPR041657">
    <property type="entry name" value="HTH_17"/>
</dbReference>
<dbReference type="Pfam" id="PF12728">
    <property type="entry name" value="HTH_17"/>
    <property type="match status" value="1"/>
</dbReference>
<evidence type="ECO:0000313" key="2">
    <source>
        <dbReference type="EMBL" id="KXA13781.1"/>
    </source>
</evidence>
<dbReference type="PATRIC" id="fig|134605.3.peg.1206"/>
<dbReference type="InterPro" id="IPR009061">
    <property type="entry name" value="DNA-bd_dom_put_sf"/>
</dbReference>